<feature type="region of interest" description="Disordered" evidence="1">
    <location>
        <begin position="71"/>
        <end position="107"/>
    </location>
</feature>
<gene>
    <name evidence="2" type="ORF">OCTVUL_1B004172</name>
</gene>
<evidence type="ECO:0000256" key="1">
    <source>
        <dbReference type="SAM" id="MobiDB-lite"/>
    </source>
</evidence>
<reference evidence="2" key="1">
    <citation type="submission" date="2023-08" db="EMBL/GenBank/DDBJ databases">
        <authorList>
            <person name="Alioto T."/>
            <person name="Alioto T."/>
            <person name="Gomez Garrido J."/>
        </authorList>
    </citation>
    <scope>NUCLEOTIDE SEQUENCE</scope>
</reference>
<accession>A0AA36AUB2</accession>
<organism evidence="2 3">
    <name type="scientific">Octopus vulgaris</name>
    <name type="common">Common octopus</name>
    <dbReference type="NCBI Taxonomy" id="6645"/>
    <lineage>
        <taxon>Eukaryota</taxon>
        <taxon>Metazoa</taxon>
        <taxon>Spiralia</taxon>
        <taxon>Lophotrochozoa</taxon>
        <taxon>Mollusca</taxon>
        <taxon>Cephalopoda</taxon>
        <taxon>Coleoidea</taxon>
        <taxon>Octopodiformes</taxon>
        <taxon>Octopoda</taxon>
        <taxon>Incirrata</taxon>
        <taxon>Octopodidae</taxon>
        <taxon>Octopus</taxon>
    </lineage>
</organism>
<name>A0AA36AUB2_OCTVU</name>
<dbReference type="Proteomes" id="UP001162480">
    <property type="component" value="Chromosome 4"/>
</dbReference>
<keyword evidence="3" id="KW-1185">Reference proteome</keyword>
<sequence>MVASFGVCIWVVVQFGESFAVFVMSLIALNLQILDLLMTCRYYYCTFLLAYGSGDSIDDNDGGGWLSCGSGSGTVDNDKDEEKEMVGKEEKGQKKEYECMEEATIRR</sequence>
<evidence type="ECO:0000313" key="3">
    <source>
        <dbReference type="Proteomes" id="UP001162480"/>
    </source>
</evidence>
<proteinExistence type="predicted"/>
<feature type="compositionally biased region" description="Basic and acidic residues" evidence="1">
    <location>
        <begin position="76"/>
        <end position="107"/>
    </location>
</feature>
<dbReference type="AlphaFoldDB" id="A0AA36AUB2"/>
<protein>
    <submittedName>
        <fullName evidence="2">Uncharacterized protein</fullName>
    </submittedName>
</protein>
<evidence type="ECO:0000313" key="2">
    <source>
        <dbReference type="EMBL" id="CAI9721798.1"/>
    </source>
</evidence>
<dbReference type="EMBL" id="OX597817">
    <property type="protein sequence ID" value="CAI9721798.1"/>
    <property type="molecule type" value="Genomic_DNA"/>
</dbReference>